<evidence type="ECO:0000259" key="4">
    <source>
        <dbReference type="PROSITE" id="PS50026"/>
    </source>
</evidence>
<keyword evidence="2" id="KW-0472">Membrane</keyword>
<comment type="caution">
    <text evidence="1">Lacks conserved residue(s) required for the propagation of feature annotation.</text>
</comment>
<feature type="domain" description="EGF-like" evidence="4">
    <location>
        <begin position="779"/>
        <end position="810"/>
    </location>
</feature>
<evidence type="ECO:0000259" key="5">
    <source>
        <dbReference type="PROSITE" id="PS51233"/>
    </source>
</evidence>
<keyword evidence="2" id="KW-1133">Transmembrane helix</keyword>
<dbReference type="PROSITE" id="PS01186">
    <property type="entry name" value="EGF_2"/>
    <property type="match status" value="1"/>
</dbReference>
<dbReference type="KEGG" id="cvn:111127657"/>
<dbReference type="OrthoDB" id="18487at2759"/>
<dbReference type="RefSeq" id="XP_022328659.1">
    <property type="nucleotide sequence ID" value="XM_022472951.1"/>
</dbReference>
<feature type="domain" description="VWFD" evidence="5">
    <location>
        <begin position="419"/>
        <end position="602"/>
    </location>
</feature>
<dbReference type="GeneID" id="111127657"/>
<dbReference type="InterPro" id="IPR058727">
    <property type="entry name" value="Helical_Vwde"/>
</dbReference>
<dbReference type="AlphaFoldDB" id="A0A8B8DM46"/>
<feature type="disulfide bond" evidence="1">
    <location>
        <begin position="783"/>
        <end position="793"/>
    </location>
</feature>
<dbReference type="PROSITE" id="PS50026">
    <property type="entry name" value="EGF_3"/>
    <property type="match status" value="1"/>
</dbReference>
<dbReference type="PROSITE" id="PS00022">
    <property type="entry name" value="EGF_1"/>
    <property type="match status" value="1"/>
</dbReference>
<evidence type="ECO:0000313" key="7">
    <source>
        <dbReference type="RefSeq" id="XP_022328659.1"/>
    </source>
</evidence>
<evidence type="ECO:0000256" key="2">
    <source>
        <dbReference type="SAM" id="Phobius"/>
    </source>
</evidence>
<accession>A0A8B8DM46</accession>
<keyword evidence="2" id="KW-0812">Transmembrane</keyword>
<evidence type="ECO:0000256" key="1">
    <source>
        <dbReference type="PROSITE-ProRule" id="PRU00076"/>
    </source>
</evidence>
<keyword evidence="1" id="KW-1015">Disulfide bond</keyword>
<feature type="disulfide bond" evidence="1">
    <location>
        <begin position="800"/>
        <end position="809"/>
    </location>
</feature>
<organism evidence="6 7">
    <name type="scientific">Crassostrea virginica</name>
    <name type="common">Eastern oyster</name>
    <dbReference type="NCBI Taxonomy" id="6565"/>
    <lineage>
        <taxon>Eukaryota</taxon>
        <taxon>Metazoa</taxon>
        <taxon>Spiralia</taxon>
        <taxon>Lophotrochozoa</taxon>
        <taxon>Mollusca</taxon>
        <taxon>Bivalvia</taxon>
        <taxon>Autobranchia</taxon>
        <taxon>Pteriomorphia</taxon>
        <taxon>Ostreida</taxon>
        <taxon>Ostreoidea</taxon>
        <taxon>Ostreidae</taxon>
        <taxon>Crassostrea</taxon>
    </lineage>
</organism>
<dbReference type="Proteomes" id="UP000694844">
    <property type="component" value="Chromosome 1"/>
</dbReference>
<sequence>MSSARNRCIFCLGFILLSLHLSVSQDPCGGGNALALNFLTKRSPSYAMDSAPLCDRYIAEDWYRAEGYAMTTSPPSLTYCGTLYPVWLSGTIPPIGVSKTLTACEVGFSSDCARSYSIEVKNCTNFLVYKLKPLDICNSAYCFDLYEDCVNETVSDVGVSFHNITWLSTLGQTVVQHDPSVNLLCSFAPSDDDTLLYHIDWYVDNDTVIQGQTVDKDSLQDAILSAEDMLKAGKKINCWIHCVVGIKRAESNYPCFSKSSELFFAGFEILNPTLTIERKGKAQLMIRPTIPFAAEVIEPIANRGSQSPPEIDISVSVSEDASERCSQQSSGALTSCKITINGFSENNKHMYEEQTNWRKTYSIDVSNTDEEGYYMANHRLRLRLQTGGANGRGAQIFSDAIFHDIHINVVENQRGWKGKVCKSHGDPYLTTFDGIWYACQATGCVSGITYILYQNENHLQEVQVRHERCRGDGRCVCAVAVRAGQDVFIIDFCSGRQFISFPICTENSIKTVKESDKIYKIILPTGTFVKAEFREFNGIKFFLDIDIYPTVADFGQTSGLCGFLDNDWKNDLRHKNGTEDDRRSYPYDEFTLSWQISIGSTNDLLSYTPAVFDQLQPLSSYTNKLCTCVDGETYCSYKLYSECKTNTTGKEYHCVLHSSNRKKRDLLHHLTYLLNPDMKLKEKDLKFKRVKRQTFSAIDAFNICDEAFQQSGYYNTCLEAVPNFSNETLLNCISDLALTGIQTLTQWHLSTALSQCQTFIRLNSSLLTDNSSETSYEYIVNLCQNNCSNNGVCSNGKCICESGFGGSDCSFDVLSLPTITRLSDNGLCDKLNEPCDDITLYGYYFLENMNTTCYVIREEVNMSNVALSTTFYNVPLEERTLFEGYCSLQYGQETSWITKFNFNLSNHGMQYSNTYSVYVYQSNCQIFQNDTGTIRFDLQAGYCFINGTCIQDGTSKQNSDCWKCRPEIDLYGWTMEWDCNVSETLETSTNIQNQTSLSKDFDGNKKTGKENTEFPLETIGLIATVTVVILALIVTGVFLIKKFINRHKKGICDVTTNGQNEDVIYPENKKSIPMKGNFNPVYLLHFESPNEKYSRPPSASSMRALPPTNDLSGLYNQQHIDKLFSVKKHD</sequence>
<reference evidence="6" key="1">
    <citation type="submission" date="2024-06" db="UniProtKB">
        <authorList>
            <consortium name="RefSeq"/>
        </authorList>
    </citation>
    <scope>NUCLEOTIDE SEQUENCE [LARGE SCALE GENOMIC DNA]</scope>
</reference>
<feature type="transmembrane region" description="Helical" evidence="2">
    <location>
        <begin position="1019"/>
        <end position="1040"/>
    </location>
</feature>
<dbReference type="CDD" id="cd00054">
    <property type="entry name" value="EGF_CA"/>
    <property type="match status" value="1"/>
</dbReference>
<dbReference type="PROSITE" id="PS51233">
    <property type="entry name" value="VWFD"/>
    <property type="match status" value="1"/>
</dbReference>
<dbReference type="Pfam" id="PF26129">
    <property type="entry name" value="Vwde"/>
    <property type="match status" value="1"/>
</dbReference>
<dbReference type="Pfam" id="PF00094">
    <property type="entry name" value="VWD"/>
    <property type="match status" value="1"/>
</dbReference>
<evidence type="ECO:0000256" key="3">
    <source>
        <dbReference type="SAM" id="SignalP"/>
    </source>
</evidence>
<protein>
    <submittedName>
        <fullName evidence="7">Uncharacterized protein LOC111127657</fullName>
    </submittedName>
</protein>
<dbReference type="Gene3D" id="2.60.120.260">
    <property type="entry name" value="Galactose-binding domain-like"/>
    <property type="match status" value="1"/>
</dbReference>
<gene>
    <name evidence="7" type="primary">LOC111127657</name>
</gene>
<keyword evidence="1" id="KW-0245">EGF-like domain</keyword>
<keyword evidence="3" id="KW-0732">Signal</keyword>
<proteinExistence type="predicted"/>
<dbReference type="InterPro" id="IPR000742">
    <property type="entry name" value="EGF"/>
</dbReference>
<evidence type="ECO:0000313" key="6">
    <source>
        <dbReference type="Proteomes" id="UP000694844"/>
    </source>
</evidence>
<name>A0A8B8DM46_CRAVI</name>
<keyword evidence="6" id="KW-1185">Reference proteome</keyword>
<feature type="signal peptide" evidence="3">
    <location>
        <begin position="1"/>
        <end position="24"/>
    </location>
</feature>
<reference evidence="7" key="2">
    <citation type="submission" date="2025-08" db="UniProtKB">
        <authorList>
            <consortium name="RefSeq"/>
        </authorList>
    </citation>
    <scope>IDENTIFICATION</scope>
    <source>
        <tissue evidence="7">Whole sample</tissue>
    </source>
</reference>
<feature type="chain" id="PRO_5034421678" evidence="3">
    <location>
        <begin position="25"/>
        <end position="1130"/>
    </location>
</feature>
<dbReference type="InterPro" id="IPR001846">
    <property type="entry name" value="VWF_type-D"/>
</dbReference>